<evidence type="ECO:0000313" key="1">
    <source>
        <dbReference type="EMBL" id="RGV75389.1"/>
    </source>
</evidence>
<proteinExistence type="predicted"/>
<gene>
    <name evidence="1" type="ORF">DWW02_13870</name>
</gene>
<dbReference type="AlphaFoldDB" id="A0A412Z5X3"/>
<protein>
    <submittedName>
        <fullName evidence="1">Uncharacterized protein</fullName>
    </submittedName>
</protein>
<accession>A0A412Z5X3</accession>
<name>A0A412Z5X3_9FIRM</name>
<organism evidence="1 2">
    <name type="scientific">Enterocloster bolteae</name>
    <dbReference type="NCBI Taxonomy" id="208479"/>
    <lineage>
        <taxon>Bacteria</taxon>
        <taxon>Bacillati</taxon>
        <taxon>Bacillota</taxon>
        <taxon>Clostridia</taxon>
        <taxon>Lachnospirales</taxon>
        <taxon>Lachnospiraceae</taxon>
        <taxon>Enterocloster</taxon>
    </lineage>
</organism>
<evidence type="ECO:0000313" key="2">
    <source>
        <dbReference type="Proteomes" id="UP000284543"/>
    </source>
</evidence>
<sequence>MNDNYNTYRIWAPDNALWTQWAKPVLFARTLQQVPEKLVLPAVKWAPYGDGRTALFVDLPGKRGVLEGLALAQMGYRPVPLYNGVYGADKWSMAVDVTSVAETLYQGADYLSCQHIRPDAPPAFLLDAARMKGTARQPGRYDNRWCVFPQDAPSADFLKAQGIESIYVRTKEIQNDLAHILLRYQKKGIRIYQVRDNGVPKKLTVVRPSHFKSFLYRFCTLLGLTRNAAGGFGGMVPEATQSSGTRYYGIG</sequence>
<comment type="caution">
    <text evidence="1">The sequence shown here is derived from an EMBL/GenBank/DDBJ whole genome shotgun (WGS) entry which is preliminary data.</text>
</comment>
<dbReference type="Proteomes" id="UP000284543">
    <property type="component" value="Unassembled WGS sequence"/>
</dbReference>
<dbReference type="RefSeq" id="WP_002573652.1">
    <property type="nucleotide sequence ID" value="NZ_CAUFHZ010000127.1"/>
</dbReference>
<dbReference type="EMBL" id="QRZM01000005">
    <property type="protein sequence ID" value="RGV75389.1"/>
    <property type="molecule type" value="Genomic_DNA"/>
</dbReference>
<reference evidence="1 2" key="1">
    <citation type="submission" date="2018-08" db="EMBL/GenBank/DDBJ databases">
        <title>A genome reference for cultivated species of the human gut microbiota.</title>
        <authorList>
            <person name="Zou Y."/>
            <person name="Xue W."/>
            <person name="Luo G."/>
        </authorList>
    </citation>
    <scope>NUCLEOTIDE SEQUENCE [LARGE SCALE GENOMIC DNA]</scope>
    <source>
        <strain evidence="1 2">AF14-18</strain>
    </source>
</reference>